<organism evidence="3 4">
    <name type="scientific">Horticoccus luteus</name>
    <dbReference type="NCBI Taxonomy" id="2862869"/>
    <lineage>
        <taxon>Bacteria</taxon>
        <taxon>Pseudomonadati</taxon>
        <taxon>Verrucomicrobiota</taxon>
        <taxon>Opitutia</taxon>
        <taxon>Opitutales</taxon>
        <taxon>Opitutaceae</taxon>
        <taxon>Horticoccus</taxon>
    </lineage>
</organism>
<feature type="region of interest" description="Disordered" evidence="1">
    <location>
        <begin position="1"/>
        <end position="21"/>
    </location>
</feature>
<dbReference type="Proteomes" id="UP000825051">
    <property type="component" value="Chromosome"/>
</dbReference>
<evidence type="ECO:0000313" key="3">
    <source>
        <dbReference type="EMBL" id="QYM78514.1"/>
    </source>
</evidence>
<dbReference type="KEGG" id="ole:K0B96_14595"/>
<dbReference type="AlphaFoldDB" id="A0A8F9TVG2"/>
<feature type="transmembrane region" description="Helical" evidence="2">
    <location>
        <begin position="29"/>
        <end position="47"/>
    </location>
</feature>
<keyword evidence="2" id="KW-0812">Transmembrane</keyword>
<name>A0A8F9TVG2_9BACT</name>
<keyword evidence="4" id="KW-1185">Reference proteome</keyword>
<evidence type="ECO:0000256" key="2">
    <source>
        <dbReference type="SAM" id="Phobius"/>
    </source>
</evidence>
<proteinExistence type="predicted"/>
<keyword evidence="2" id="KW-0472">Membrane</keyword>
<evidence type="ECO:0000256" key="1">
    <source>
        <dbReference type="SAM" id="MobiDB-lite"/>
    </source>
</evidence>
<accession>A0A8F9TVG2</accession>
<gene>
    <name evidence="3" type="ORF">K0B96_14595</name>
</gene>
<evidence type="ECO:0000313" key="4">
    <source>
        <dbReference type="Proteomes" id="UP000825051"/>
    </source>
</evidence>
<dbReference type="EMBL" id="CP080507">
    <property type="protein sequence ID" value="QYM78514.1"/>
    <property type="molecule type" value="Genomic_DNA"/>
</dbReference>
<reference evidence="3" key="1">
    <citation type="submission" date="2021-08" db="EMBL/GenBank/DDBJ databases">
        <title>Genome of a novel bacterium of the phylum Verrucomicrobia, Oleiharenicola sp. KSB-15.</title>
        <authorList>
            <person name="Chung J.-H."/>
            <person name="Ahn J.-H."/>
            <person name="Yoon Y."/>
            <person name="Kim D.-Y."/>
            <person name="An S.-H."/>
            <person name="Park I."/>
            <person name="Yeon J."/>
        </authorList>
    </citation>
    <scope>NUCLEOTIDE SEQUENCE</scope>
    <source>
        <strain evidence="3">KSB-15</strain>
    </source>
</reference>
<keyword evidence="2" id="KW-1133">Transmembrane helix</keyword>
<sequence length="64" mass="7094">MDKPENQQHGGPHAAEHRPHRKPIHHHPFFWVAAICMIVAMVVYVLTNNLSSPRGGRAVPALAP</sequence>
<protein>
    <submittedName>
        <fullName evidence="3">Uncharacterized protein</fullName>
    </submittedName>
</protein>
<dbReference type="RefSeq" id="WP_220161618.1">
    <property type="nucleotide sequence ID" value="NZ_CP080507.1"/>
</dbReference>